<comment type="caution">
    <text evidence="2">The sequence shown here is derived from an EMBL/GenBank/DDBJ whole genome shotgun (WGS) entry which is preliminary data.</text>
</comment>
<dbReference type="RefSeq" id="WP_203841799.1">
    <property type="nucleotide sequence ID" value="NZ_BAAATV010000001.1"/>
</dbReference>
<dbReference type="Proteomes" id="UP000603200">
    <property type="component" value="Unassembled WGS sequence"/>
</dbReference>
<name>A0ABQ4A1R9_9ACTN</name>
<evidence type="ECO:0008006" key="4">
    <source>
        <dbReference type="Google" id="ProtNLM"/>
    </source>
</evidence>
<evidence type="ECO:0000256" key="1">
    <source>
        <dbReference type="SAM" id="MobiDB-lite"/>
    </source>
</evidence>
<protein>
    <recommendedName>
        <fullName evidence="4">Tetratricopeptide repeat protein</fullName>
    </recommendedName>
</protein>
<feature type="region of interest" description="Disordered" evidence="1">
    <location>
        <begin position="84"/>
        <end position="107"/>
    </location>
</feature>
<evidence type="ECO:0000313" key="3">
    <source>
        <dbReference type="Proteomes" id="UP000603200"/>
    </source>
</evidence>
<feature type="compositionally biased region" description="Polar residues" evidence="1">
    <location>
        <begin position="84"/>
        <end position="94"/>
    </location>
</feature>
<keyword evidence="3" id="KW-1185">Reference proteome</keyword>
<gene>
    <name evidence="2" type="ORF">Ahu01nite_079010</name>
</gene>
<proteinExistence type="predicted"/>
<dbReference type="EMBL" id="BOMN01000113">
    <property type="protein sequence ID" value="GIE24799.1"/>
    <property type="molecule type" value="Genomic_DNA"/>
</dbReference>
<evidence type="ECO:0000313" key="2">
    <source>
        <dbReference type="EMBL" id="GIE24799.1"/>
    </source>
</evidence>
<reference evidence="2 3" key="1">
    <citation type="submission" date="2021-01" db="EMBL/GenBank/DDBJ databases">
        <title>Whole genome shotgun sequence of Actinoplanes humidus NBRC 14915.</title>
        <authorList>
            <person name="Komaki H."/>
            <person name="Tamura T."/>
        </authorList>
    </citation>
    <scope>NUCLEOTIDE SEQUENCE [LARGE SCALE GENOMIC DNA]</scope>
    <source>
        <strain evidence="2 3">NBRC 14915</strain>
    </source>
</reference>
<organism evidence="2 3">
    <name type="scientific">Winogradskya humida</name>
    <dbReference type="NCBI Taxonomy" id="113566"/>
    <lineage>
        <taxon>Bacteria</taxon>
        <taxon>Bacillati</taxon>
        <taxon>Actinomycetota</taxon>
        <taxon>Actinomycetes</taxon>
        <taxon>Micromonosporales</taxon>
        <taxon>Micromonosporaceae</taxon>
        <taxon>Winogradskya</taxon>
    </lineage>
</organism>
<accession>A0ABQ4A1R9</accession>
<sequence length="271" mass="28936">MNPRERDDFPMTVVHARQLLAAGQPNDAAALLHHHLQHIDPEHAPADEALYEAALLLSEIGASPSWARYAIRVRHIVRPPGQTRRTVLSSTASNDIGGGTDATRADDNNRQIGELFPAAAVHTALTGMKTARTLHGHQQCGEAIRAATRALTAWASSELGSSHPALGAEMIVPLAAMLSACGRDDEAHTVIADHAGHLDPPDSPARYAFADDALHAIDALVDAHTPICLRLRPPDSHPGLRNLAAATGPVLPWADRRDELWDLLLTATSPA</sequence>